<dbReference type="EMBL" id="KN846952">
    <property type="protein sequence ID" value="KIV83455.1"/>
    <property type="molecule type" value="Genomic_DNA"/>
</dbReference>
<feature type="compositionally biased region" description="Low complexity" evidence="1">
    <location>
        <begin position="342"/>
        <end position="373"/>
    </location>
</feature>
<dbReference type="InterPro" id="IPR018555">
    <property type="entry name" value="C630.06c-like"/>
</dbReference>
<dbReference type="OrthoDB" id="5425061at2759"/>
<feature type="region of interest" description="Disordered" evidence="1">
    <location>
        <begin position="182"/>
        <end position="217"/>
    </location>
</feature>
<dbReference type="Pfam" id="PF09428">
    <property type="entry name" value="DUF2011"/>
    <property type="match status" value="1"/>
</dbReference>
<feature type="region of interest" description="Disordered" evidence="1">
    <location>
        <begin position="313"/>
        <end position="373"/>
    </location>
</feature>
<feature type="compositionally biased region" description="Basic and acidic residues" evidence="1">
    <location>
        <begin position="329"/>
        <end position="339"/>
    </location>
</feature>
<feature type="region of interest" description="Disordered" evidence="1">
    <location>
        <begin position="230"/>
        <end position="297"/>
    </location>
</feature>
<feature type="compositionally biased region" description="Basic and acidic residues" evidence="1">
    <location>
        <begin position="287"/>
        <end position="296"/>
    </location>
</feature>
<reference evidence="2 3" key="1">
    <citation type="submission" date="2015-01" db="EMBL/GenBank/DDBJ databases">
        <title>The Genome Sequence of Exophiala sideris CBS121828.</title>
        <authorList>
            <consortium name="The Broad Institute Genomics Platform"/>
            <person name="Cuomo C."/>
            <person name="de Hoog S."/>
            <person name="Gorbushina A."/>
            <person name="Stielow B."/>
            <person name="Teixiera M."/>
            <person name="Abouelleil A."/>
            <person name="Chapman S.B."/>
            <person name="Priest M."/>
            <person name="Young S.K."/>
            <person name="Wortman J."/>
            <person name="Nusbaum C."/>
            <person name="Birren B."/>
        </authorList>
    </citation>
    <scope>NUCLEOTIDE SEQUENCE [LARGE SCALE GENOMIC DNA]</scope>
    <source>
        <strain evidence="2 3">CBS 121828</strain>
    </source>
</reference>
<evidence type="ECO:0000313" key="2">
    <source>
        <dbReference type="EMBL" id="KIV83455.1"/>
    </source>
</evidence>
<dbReference type="Proteomes" id="UP000053599">
    <property type="component" value="Unassembled WGS sequence"/>
</dbReference>
<evidence type="ECO:0000256" key="1">
    <source>
        <dbReference type="SAM" id="MobiDB-lite"/>
    </source>
</evidence>
<proteinExistence type="predicted"/>
<feature type="compositionally biased region" description="Basic and acidic residues" evidence="1">
    <location>
        <begin position="234"/>
        <end position="243"/>
    </location>
</feature>
<dbReference type="HOGENOM" id="CLU_051875_0_0_1"/>
<gene>
    <name evidence="2" type="ORF">PV11_05478</name>
</gene>
<feature type="compositionally biased region" description="Polar residues" evidence="1">
    <location>
        <begin position="20"/>
        <end position="31"/>
    </location>
</feature>
<accession>A0A0D1W3Y7</accession>
<feature type="compositionally biased region" description="Basic residues" evidence="1">
    <location>
        <begin position="244"/>
        <end position="263"/>
    </location>
</feature>
<feature type="region of interest" description="Disordered" evidence="1">
    <location>
        <begin position="1"/>
        <end position="123"/>
    </location>
</feature>
<organism evidence="2 3">
    <name type="scientific">Exophiala sideris</name>
    <dbReference type="NCBI Taxonomy" id="1016849"/>
    <lineage>
        <taxon>Eukaryota</taxon>
        <taxon>Fungi</taxon>
        <taxon>Dikarya</taxon>
        <taxon>Ascomycota</taxon>
        <taxon>Pezizomycotina</taxon>
        <taxon>Eurotiomycetes</taxon>
        <taxon>Chaetothyriomycetidae</taxon>
        <taxon>Chaetothyriales</taxon>
        <taxon>Herpotrichiellaceae</taxon>
        <taxon>Exophiala</taxon>
    </lineage>
</organism>
<name>A0A0D1W3Y7_9EURO</name>
<evidence type="ECO:0000313" key="3">
    <source>
        <dbReference type="Proteomes" id="UP000053599"/>
    </source>
</evidence>
<protein>
    <submittedName>
        <fullName evidence="2">Uncharacterized protein</fullName>
    </submittedName>
</protein>
<sequence>MFEVPDAKRIKRSELFQGDISPQSLSRSTSPIAADDQEEATPSKVDYGFEYDFITPDAKSAQPTETEAAHEPSNEDNNEEQEFDFRLFTTAPKHPSQPIRLSATPPPTDPTETPTLDQANFIRPNRPDSYYFTSALAPESTQTLKSQYATAALSTTDVLSLATSTKWPGTALPWRCIHVKLTKPTNPSQGRDRKSVTQQLDSSTDSRRSRPSKKRRILLRKRLALRANLAAQAGHDEEAEREKRTRRNREKKVKRKEREKRKKLESEDQPQSTETKAQALVNEDEDHSMSDEKDVTVQDASFDTAIVTATVDDLPHTSTAKEVQPTEAVPKETSAERAPKVTPAAIPPTARRAAPTSRAPTSRAPTARAAGSQ</sequence>
<feature type="compositionally biased region" description="Basic and acidic residues" evidence="1">
    <location>
        <begin position="1"/>
        <end position="14"/>
    </location>
</feature>
<dbReference type="AlphaFoldDB" id="A0A0D1W3Y7"/>
<dbReference type="STRING" id="1016849.A0A0D1W3Y7"/>